<evidence type="ECO:0000313" key="6">
    <source>
        <dbReference type="Proteomes" id="UP000050791"/>
    </source>
</evidence>
<dbReference type="Pfam" id="PF04699">
    <property type="entry name" value="P16-Arc"/>
    <property type="match status" value="1"/>
</dbReference>
<organism evidence="6 7">
    <name type="scientific">Schistosoma mattheei</name>
    <dbReference type="NCBI Taxonomy" id="31246"/>
    <lineage>
        <taxon>Eukaryota</taxon>
        <taxon>Metazoa</taxon>
        <taxon>Spiralia</taxon>
        <taxon>Lophotrochozoa</taxon>
        <taxon>Platyhelminthes</taxon>
        <taxon>Trematoda</taxon>
        <taxon>Digenea</taxon>
        <taxon>Strigeidida</taxon>
        <taxon>Schistosomatoidea</taxon>
        <taxon>Schistosomatidae</taxon>
        <taxon>Schistosoma</taxon>
    </lineage>
</organism>
<dbReference type="PANTHER" id="PTHR12644">
    <property type="entry name" value="ARP2/3 COMPLEX 16 KD SUBUNIT P16-ARC"/>
    <property type="match status" value="1"/>
</dbReference>
<protein>
    <recommendedName>
        <fullName evidence="5">Actin-related protein 2/3 complex subunit 5</fullName>
    </recommendedName>
</protein>
<comment type="subcellular location">
    <subcellularLocation>
        <location evidence="1">Cytoplasm</location>
        <location evidence="1">Cytoskeleton</location>
    </subcellularLocation>
</comment>
<keyword evidence="3" id="KW-0963">Cytoplasm</keyword>
<dbReference type="SUPFAM" id="SSF69103">
    <property type="entry name" value="Arp2/3 complex 16 kDa subunit ARPC5"/>
    <property type="match status" value="1"/>
</dbReference>
<sequence>MMRLLSQFKSNQNIDEFLSSMDQDKIDLLMKYIYRGFEQPQEISCSTLLTWHEKVYTYGKAGSIMRVLTDRKRV</sequence>
<evidence type="ECO:0000256" key="2">
    <source>
        <dbReference type="ARBA" id="ARBA00006084"/>
    </source>
</evidence>
<comment type="similarity">
    <text evidence="2 5">Belongs to the ARPC5 family.</text>
</comment>
<dbReference type="GO" id="GO:0005885">
    <property type="term" value="C:Arp2/3 protein complex"/>
    <property type="evidence" value="ECO:0007669"/>
    <property type="project" value="InterPro"/>
</dbReference>
<dbReference type="InterPro" id="IPR036743">
    <property type="entry name" value="ARPC5_sf"/>
</dbReference>
<evidence type="ECO:0000256" key="4">
    <source>
        <dbReference type="ARBA" id="ARBA00023212"/>
    </source>
</evidence>
<evidence type="ECO:0000313" key="7">
    <source>
        <dbReference type="WBParaSite" id="SMTH1_28530.1"/>
    </source>
</evidence>
<reference evidence="7" key="1">
    <citation type="submission" date="2023-11" db="UniProtKB">
        <authorList>
            <consortium name="WormBaseParasite"/>
        </authorList>
    </citation>
    <scope>IDENTIFICATION</scope>
</reference>
<evidence type="ECO:0000256" key="3">
    <source>
        <dbReference type="ARBA" id="ARBA00022490"/>
    </source>
</evidence>
<evidence type="ECO:0000256" key="5">
    <source>
        <dbReference type="RuleBase" id="RU004301"/>
    </source>
</evidence>
<name>A0AA85B3P0_9TREM</name>
<dbReference type="AlphaFoldDB" id="A0AA85B3P0"/>
<comment type="function">
    <text evidence="5">Functions as component of the Arp2/3 complex which is involved in regulation of actin polymerization and together with an activating nucleation-promoting factor (NPF) mediates the formation of branched actin networks. Arp2/3 complex plays a critical role in the control of cell morphogenesis via the modulation of cell polarity development.</text>
</comment>
<keyword evidence="4 5" id="KW-0206">Cytoskeleton</keyword>
<dbReference type="InterPro" id="IPR006789">
    <property type="entry name" value="ARPC5"/>
</dbReference>
<evidence type="ECO:0000256" key="1">
    <source>
        <dbReference type="ARBA" id="ARBA00004245"/>
    </source>
</evidence>
<proteinExistence type="inferred from homology"/>
<dbReference type="WBParaSite" id="SMTH1_28530.1">
    <property type="protein sequence ID" value="SMTH1_28530.1"/>
    <property type="gene ID" value="SMTH1_28530"/>
</dbReference>
<dbReference type="Gene3D" id="1.25.40.190">
    <property type="entry name" value="Actin-related protein 2/3 complex subunit 5"/>
    <property type="match status" value="1"/>
</dbReference>
<accession>A0AA85B3P0</accession>
<dbReference type="GO" id="GO:0030833">
    <property type="term" value="P:regulation of actin filament polymerization"/>
    <property type="evidence" value="ECO:0007669"/>
    <property type="project" value="InterPro"/>
</dbReference>
<dbReference type="Proteomes" id="UP000050791">
    <property type="component" value="Unassembled WGS sequence"/>
</dbReference>
<dbReference type="GO" id="GO:0034314">
    <property type="term" value="P:Arp2/3 complex-mediated actin nucleation"/>
    <property type="evidence" value="ECO:0007669"/>
    <property type="project" value="InterPro"/>
</dbReference>